<dbReference type="InterPro" id="IPR017441">
    <property type="entry name" value="Protein_kinase_ATP_BS"/>
</dbReference>
<dbReference type="InterPro" id="IPR008271">
    <property type="entry name" value="Ser/Thr_kinase_AS"/>
</dbReference>
<evidence type="ECO:0000256" key="1">
    <source>
        <dbReference type="ARBA" id="ARBA00022574"/>
    </source>
</evidence>
<evidence type="ECO:0000313" key="10">
    <source>
        <dbReference type="Proteomes" id="UP000001937"/>
    </source>
</evidence>
<keyword evidence="1 5" id="KW-0853">WD repeat</keyword>
<dbReference type="PROSITE" id="PS50011">
    <property type="entry name" value="PROTEIN_KINASE_DOM"/>
    <property type="match status" value="1"/>
</dbReference>
<keyword evidence="9" id="KW-0723">Serine/threonine-protein kinase</keyword>
<dbReference type="CDD" id="cd14014">
    <property type="entry name" value="STKc_PknB_like"/>
    <property type="match status" value="1"/>
</dbReference>
<feature type="repeat" description="WD" evidence="5">
    <location>
        <begin position="629"/>
        <end position="658"/>
    </location>
</feature>
<dbReference type="PhylomeDB" id="Q2J7J3"/>
<evidence type="ECO:0000259" key="8">
    <source>
        <dbReference type="PROSITE" id="PS50011"/>
    </source>
</evidence>
<dbReference type="Gene3D" id="3.30.200.20">
    <property type="entry name" value="Phosphorylase Kinase, domain 1"/>
    <property type="match status" value="1"/>
</dbReference>
<dbReference type="HOGENOM" id="CLU_000288_135_4_11"/>
<dbReference type="InterPro" id="IPR019775">
    <property type="entry name" value="WD40_repeat_CS"/>
</dbReference>
<dbReference type="GO" id="GO:0004674">
    <property type="term" value="F:protein serine/threonine kinase activity"/>
    <property type="evidence" value="ECO:0007669"/>
    <property type="project" value="UniProtKB-KW"/>
</dbReference>
<dbReference type="EMBL" id="CP000249">
    <property type="protein sequence ID" value="ABD12749.1"/>
    <property type="molecule type" value="Genomic_DNA"/>
</dbReference>
<feature type="binding site" evidence="6">
    <location>
        <position position="47"/>
    </location>
    <ligand>
        <name>ATP</name>
        <dbReference type="ChEBI" id="CHEBI:30616"/>
    </ligand>
</feature>
<name>Q2J7J3_FRACC</name>
<dbReference type="PROSITE" id="PS00108">
    <property type="entry name" value="PROTEIN_KINASE_ST"/>
    <property type="match status" value="1"/>
</dbReference>
<dbReference type="STRING" id="106370.Francci3_3395"/>
<dbReference type="SUPFAM" id="SSF101908">
    <property type="entry name" value="Putative isomerase YbhE"/>
    <property type="match status" value="1"/>
</dbReference>
<feature type="compositionally biased region" description="Pro residues" evidence="7">
    <location>
        <begin position="287"/>
        <end position="296"/>
    </location>
</feature>
<dbReference type="SMART" id="SM00320">
    <property type="entry name" value="WD40"/>
    <property type="match status" value="7"/>
</dbReference>
<keyword evidence="3 6" id="KW-0547">Nucleotide-binding</keyword>
<dbReference type="InterPro" id="IPR011009">
    <property type="entry name" value="Kinase-like_dom_sf"/>
</dbReference>
<feature type="repeat" description="WD" evidence="5">
    <location>
        <begin position="585"/>
        <end position="614"/>
    </location>
</feature>
<keyword evidence="2" id="KW-0677">Repeat</keyword>
<dbReference type="CDD" id="cd00200">
    <property type="entry name" value="WD40"/>
    <property type="match status" value="1"/>
</dbReference>
<dbReference type="Proteomes" id="UP000001937">
    <property type="component" value="Chromosome"/>
</dbReference>
<evidence type="ECO:0000256" key="7">
    <source>
        <dbReference type="SAM" id="MobiDB-lite"/>
    </source>
</evidence>
<dbReference type="AlphaFoldDB" id="Q2J7J3"/>
<dbReference type="InterPro" id="IPR015943">
    <property type="entry name" value="WD40/YVTN_repeat-like_dom_sf"/>
</dbReference>
<organism evidence="9 10">
    <name type="scientific">Frankia casuarinae (strain DSM 45818 / CECT 9043 / HFP020203 / CcI3)</name>
    <dbReference type="NCBI Taxonomy" id="106370"/>
    <lineage>
        <taxon>Bacteria</taxon>
        <taxon>Bacillati</taxon>
        <taxon>Actinomycetota</taxon>
        <taxon>Actinomycetes</taxon>
        <taxon>Frankiales</taxon>
        <taxon>Frankiaceae</taxon>
        <taxon>Frankia</taxon>
    </lineage>
</organism>
<dbReference type="PROSITE" id="PS50082">
    <property type="entry name" value="WD_REPEATS_2"/>
    <property type="match status" value="6"/>
</dbReference>
<reference evidence="9" key="2">
    <citation type="journal article" date="2007" name="Genome Res.">
        <title>Genome characteristics of facultatively symbiotic Frankia sp. strains reflect host range and host plant biogeography.</title>
        <authorList>
            <person name="Normand P."/>
            <person name="Lapierre P."/>
            <person name="Tisa L.S."/>
            <person name="Gogarten J.P."/>
            <person name="Alloisio N."/>
            <person name="Bagnarol E."/>
            <person name="Bassi C.A."/>
            <person name="Berry A.M."/>
            <person name="Bickhart D.M."/>
            <person name="Choisne N."/>
            <person name="Couloux A."/>
            <person name="Cournoyer B."/>
            <person name="Cruveiller S."/>
            <person name="Daubin V."/>
            <person name="Demange N."/>
            <person name="Francino M.P."/>
            <person name="Goltsman E."/>
            <person name="Huang Y."/>
            <person name="Kopp O.R."/>
            <person name="Labarre L."/>
            <person name="Lapidus A."/>
            <person name="Lavire C."/>
            <person name="Marechal J."/>
            <person name="Martinez M."/>
            <person name="Mastronunzio J.E."/>
            <person name="Mullin B.C."/>
            <person name="Niemann J."/>
            <person name="Pujic P."/>
            <person name="Rawnsley T."/>
            <person name="Rouy Z."/>
            <person name="Schenowitz C."/>
            <person name="Sellstedt A."/>
            <person name="Tavares F."/>
            <person name="Tomkins J.P."/>
            <person name="Vallenet D."/>
            <person name="Valverde C."/>
            <person name="Wall L.G."/>
            <person name="Wang Y."/>
            <person name="Medigue C."/>
            <person name="Benson D.R."/>
        </authorList>
    </citation>
    <scope>NUCLEOTIDE SEQUENCE [LARGE SCALE GENOMIC DNA]</scope>
    <source>
        <strain evidence="9">CcI3</strain>
    </source>
</reference>
<dbReference type="InterPro" id="IPR000719">
    <property type="entry name" value="Prot_kinase_dom"/>
</dbReference>
<dbReference type="eggNOG" id="COG2319">
    <property type="taxonomic scope" value="Bacteria"/>
</dbReference>
<dbReference type="PANTHER" id="PTHR44129">
    <property type="entry name" value="WD REPEAT-CONTAINING PROTEIN POP1"/>
    <property type="match status" value="1"/>
</dbReference>
<dbReference type="PRINTS" id="PR00320">
    <property type="entry name" value="GPROTEINBRPT"/>
</dbReference>
<reference evidence="9" key="1">
    <citation type="submission" date="2006-01" db="EMBL/GenBank/DDBJ databases">
        <authorList>
            <consortium name="US DOE Joint Genome Institute"/>
            <person name="Copeland A."/>
            <person name="Lucas S."/>
            <person name="Lapidus A."/>
            <person name="Barry K."/>
            <person name="Detter J.C."/>
            <person name="Glavina T."/>
            <person name="Hammon N."/>
            <person name="Israni S."/>
            <person name="Pitluck S."/>
            <person name="Goltsman E."/>
            <person name="Martinez M."/>
            <person name="Schmutz J."/>
            <person name="Larimer F."/>
            <person name="Land M."/>
            <person name="Kyrpides N."/>
            <person name="Lykidis A."/>
            <person name="Francino P."/>
            <person name="Benson D.R."/>
            <person name="Huang Y."/>
            <person name="Mastronunzio J."/>
            <person name="Bickhart D."/>
            <person name="Niemann J."/>
            <person name="Rawnsley T."/>
            <person name="Tisa L.S."/>
            <person name="Richardson P."/>
        </authorList>
    </citation>
    <scope>NUCLEOTIDE SEQUENCE</scope>
    <source>
        <strain evidence="9">CcI3</strain>
    </source>
</reference>
<dbReference type="Pfam" id="PF00069">
    <property type="entry name" value="Pkinase"/>
    <property type="match status" value="1"/>
</dbReference>
<dbReference type="InterPro" id="IPR001680">
    <property type="entry name" value="WD40_rpt"/>
</dbReference>
<feature type="region of interest" description="Disordered" evidence="7">
    <location>
        <begin position="266"/>
        <end position="303"/>
    </location>
</feature>
<feature type="repeat" description="WD" evidence="5">
    <location>
        <begin position="397"/>
        <end position="429"/>
    </location>
</feature>
<dbReference type="SMART" id="SM00220">
    <property type="entry name" value="S_TKc"/>
    <property type="match status" value="1"/>
</dbReference>
<gene>
    <name evidence="9" type="ordered locus">Francci3_3395</name>
</gene>
<accession>Q2J7J3</accession>
<evidence type="ECO:0000256" key="5">
    <source>
        <dbReference type="PROSITE-ProRule" id="PRU00221"/>
    </source>
</evidence>
<protein>
    <submittedName>
        <fullName evidence="9">Serine/threonine protein kinase with WD40 repeats</fullName>
    </submittedName>
</protein>
<feature type="repeat" description="WD" evidence="5">
    <location>
        <begin position="439"/>
        <end position="472"/>
    </location>
</feature>
<keyword evidence="10" id="KW-1185">Reference proteome</keyword>
<feature type="repeat" description="WD" evidence="5">
    <location>
        <begin position="662"/>
        <end position="701"/>
    </location>
</feature>
<evidence type="ECO:0000256" key="4">
    <source>
        <dbReference type="ARBA" id="ARBA00022840"/>
    </source>
</evidence>
<dbReference type="InterPro" id="IPR050349">
    <property type="entry name" value="WD_LIS1/nudF_dynein_reg"/>
</dbReference>
<dbReference type="KEGG" id="fra:Francci3_3395"/>
<dbReference type="GO" id="GO:0005524">
    <property type="term" value="F:ATP binding"/>
    <property type="evidence" value="ECO:0007669"/>
    <property type="project" value="UniProtKB-UniRule"/>
</dbReference>
<dbReference type="RefSeq" id="WP_011437774.1">
    <property type="nucleotide sequence ID" value="NC_007777.1"/>
</dbReference>
<proteinExistence type="predicted"/>
<evidence type="ECO:0000256" key="2">
    <source>
        <dbReference type="ARBA" id="ARBA00022737"/>
    </source>
</evidence>
<feature type="repeat" description="WD" evidence="5">
    <location>
        <begin position="530"/>
        <end position="571"/>
    </location>
</feature>
<dbReference type="Pfam" id="PF00400">
    <property type="entry name" value="WD40"/>
    <property type="match status" value="6"/>
</dbReference>
<sequence length="729" mass="77601">MPQPATALRIDDPTHIGVYRLRGRLGVGGMGVVYLAEDPHHHPVAVKVIRVEFAADPEFRARFRHEAEAARRVPRFCTAAFLDADPNAERPYLVTDYVPGPTLAQAARRPLRGAELEQVAVHIAVALTVIHGAGVVHRDLKPSNVILSPTGARVIDFGIARAHGMTMFHIDEQIGTPAYTAPENIDGAPPDPAADIFAWGGVVLYAATGQPPFGDRSSELLLHRIRYDHPTHLNQLHGRLHDTVTAAMAKAPEQRPTAEQLYRMLTSTQPPTPPPAAPTRHGRQGPQPAPPPPAIPPHYARPIPPARRTRITILATATAVVLAAAVLLITDRPRHTPTTANRPDRHGAAAILADQATTDDPDLAVRLAVAAYRLNPDPAARIALLAAAARGLPPLATFRHSGKILSVAISPDGHTLATGSADHTARLWNPTHPDQPVATLGHDDGVNHVAFNPAGTLLATTSDDTTIRLWNITDPHHPDQVNTLTLHTGGTPYGAAFNPAGTLLAISTSTGAVLLIDITDPRATSTLATFTPHSYIAGNVAFSPDGHTLATASLDGTARLWDVTDPRTPRPLATLAPGPTFDATFSPDGTMLATAQQDGTTLLWTLTTPTQPQPAATIPETGMTTTAVFAPDGTTLATASTDGTAHLWDLTNPRTPRPLATLTGHTGPVETLAFDGTMLATAGDDTTARLWDLNPTSLTRRACTTPTGRLSEDEWHRYLPTFPYQPPCP</sequence>
<dbReference type="InterPro" id="IPR020472">
    <property type="entry name" value="WD40_PAC1"/>
</dbReference>
<dbReference type="eggNOG" id="COG0515">
    <property type="taxonomic scope" value="Bacteria"/>
</dbReference>
<dbReference type="PROSITE" id="PS50294">
    <property type="entry name" value="WD_REPEATS_REGION"/>
    <property type="match status" value="5"/>
</dbReference>
<dbReference type="SUPFAM" id="SSF56112">
    <property type="entry name" value="Protein kinase-like (PK-like)"/>
    <property type="match status" value="1"/>
</dbReference>
<dbReference type="Gene3D" id="2.130.10.10">
    <property type="entry name" value="YVTN repeat-like/Quinoprotein amine dehydrogenase"/>
    <property type="match status" value="3"/>
</dbReference>
<keyword evidence="9" id="KW-0808">Transferase</keyword>
<dbReference type="Gene3D" id="1.10.510.10">
    <property type="entry name" value="Transferase(Phosphotransferase) domain 1"/>
    <property type="match status" value="1"/>
</dbReference>
<dbReference type="PROSITE" id="PS00678">
    <property type="entry name" value="WD_REPEATS_1"/>
    <property type="match status" value="4"/>
</dbReference>
<keyword evidence="4 6" id="KW-0067">ATP-binding</keyword>
<evidence type="ECO:0000313" key="9">
    <source>
        <dbReference type="EMBL" id="ABD12749.1"/>
    </source>
</evidence>
<feature type="domain" description="Protein kinase" evidence="8">
    <location>
        <begin position="19"/>
        <end position="272"/>
    </location>
</feature>
<evidence type="ECO:0000256" key="6">
    <source>
        <dbReference type="PROSITE-ProRule" id="PRU10141"/>
    </source>
</evidence>
<keyword evidence="9" id="KW-0418">Kinase</keyword>
<evidence type="ECO:0000256" key="3">
    <source>
        <dbReference type="ARBA" id="ARBA00022741"/>
    </source>
</evidence>
<dbReference type="PROSITE" id="PS00107">
    <property type="entry name" value="PROTEIN_KINASE_ATP"/>
    <property type="match status" value="1"/>
</dbReference>